<dbReference type="Gene3D" id="3.30.450.90">
    <property type="match status" value="1"/>
</dbReference>
<comment type="similarity">
    <text evidence="1">Belongs to the GSP E family.</text>
</comment>
<dbReference type="GO" id="GO:0005524">
    <property type="term" value="F:ATP binding"/>
    <property type="evidence" value="ECO:0007669"/>
    <property type="project" value="InterPro"/>
</dbReference>
<sequence>MNKIDRFLKLMNDKGASDLHLSVGSPPVLRVYGDLERLRYKAISQTDYENLMGPIVPKGIWAAFVKAGEYDFAYHLEGVGRFRVNIFKQEKGMGATFRIIPDHILSLEELGLPAQIEKYAMMDQGLILTTGPTGSGKSTTLAAIINHINENKKFHIITIEDPIEFVHQSKKSLITQRELGQHTTSFADALRAAIREDPDCILVGEMRDLETISTALHAAETGILVFATLHTNSAAKSIDRIIGVFPADEQEEIRIVLSHVLRGIVSQQLLKRTEGGRIAAIELLFSSSAVANAVREGKTAMINSVIQTGKKQGMYSMDQCLMEFVMSKIVFPEEAYEKSIDKETFKAFLKEHNIELKLRAFEG</sequence>
<evidence type="ECO:0000259" key="2">
    <source>
        <dbReference type="PROSITE" id="PS00662"/>
    </source>
</evidence>
<reference evidence="3 4" key="1">
    <citation type="journal article" date="2016" name="Nat. Commun.">
        <title>Thousands of microbial genomes shed light on interconnected biogeochemical processes in an aquifer system.</title>
        <authorList>
            <person name="Anantharaman K."/>
            <person name="Brown C.T."/>
            <person name="Hug L.A."/>
            <person name="Sharon I."/>
            <person name="Castelle C.J."/>
            <person name="Probst A.J."/>
            <person name="Thomas B.C."/>
            <person name="Singh A."/>
            <person name="Wilkins M.J."/>
            <person name="Karaoz U."/>
            <person name="Brodie E.L."/>
            <person name="Williams K.H."/>
            <person name="Hubbard S.S."/>
            <person name="Banfield J.F."/>
        </authorList>
    </citation>
    <scope>NUCLEOTIDE SEQUENCE [LARGE SCALE GENOMIC DNA]</scope>
</reference>
<dbReference type="InterPro" id="IPR006321">
    <property type="entry name" value="PilT/PilU"/>
</dbReference>
<protein>
    <submittedName>
        <fullName evidence="3">Type IV pili twitching motility protein PilT</fullName>
    </submittedName>
</protein>
<proteinExistence type="inferred from homology"/>
<dbReference type="PROSITE" id="PS00662">
    <property type="entry name" value="T2SP_E"/>
    <property type="match status" value="1"/>
</dbReference>
<dbReference type="NCBIfam" id="TIGR01420">
    <property type="entry name" value="pilT_fam"/>
    <property type="match status" value="1"/>
</dbReference>
<feature type="domain" description="Bacterial type II secretion system protein E" evidence="2">
    <location>
        <begin position="194"/>
        <end position="208"/>
    </location>
</feature>
<dbReference type="SMART" id="SM00382">
    <property type="entry name" value="AAA"/>
    <property type="match status" value="1"/>
</dbReference>
<dbReference type="SUPFAM" id="SSF52540">
    <property type="entry name" value="P-loop containing nucleoside triphosphate hydrolases"/>
    <property type="match status" value="1"/>
</dbReference>
<accession>A0A1F5VDV7</accession>
<dbReference type="InterPro" id="IPR001482">
    <property type="entry name" value="T2SS/T4SS_dom"/>
</dbReference>
<name>A0A1F5VDV7_9BACT</name>
<dbReference type="PANTHER" id="PTHR30486">
    <property type="entry name" value="TWITCHING MOTILITY PROTEIN PILT"/>
    <property type="match status" value="1"/>
</dbReference>
<dbReference type="CDD" id="cd01131">
    <property type="entry name" value="PilT"/>
    <property type="match status" value="1"/>
</dbReference>
<dbReference type="STRING" id="1817863.A2Y62_12160"/>
<dbReference type="InterPro" id="IPR050921">
    <property type="entry name" value="T4SS_GSP_E_ATPase"/>
</dbReference>
<dbReference type="Gene3D" id="3.40.50.300">
    <property type="entry name" value="P-loop containing nucleotide triphosphate hydrolases"/>
    <property type="match status" value="1"/>
</dbReference>
<gene>
    <name evidence="3" type="ORF">A2Y62_12160</name>
</gene>
<dbReference type="InterPro" id="IPR003593">
    <property type="entry name" value="AAA+_ATPase"/>
</dbReference>
<dbReference type="InterPro" id="IPR027417">
    <property type="entry name" value="P-loop_NTPase"/>
</dbReference>
<evidence type="ECO:0000313" key="4">
    <source>
        <dbReference type="Proteomes" id="UP000178943"/>
    </source>
</evidence>
<dbReference type="AlphaFoldDB" id="A0A1F5VDV7"/>
<evidence type="ECO:0000313" key="3">
    <source>
        <dbReference type="EMBL" id="OGF61448.1"/>
    </source>
</evidence>
<dbReference type="Proteomes" id="UP000178943">
    <property type="component" value="Unassembled WGS sequence"/>
</dbReference>
<dbReference type="Pfam" id="PF00437">
    <property type="entry name" value="T2SSE"/>
    <property type="match status" value="1"/>
</dbReference>
<dbReference type="GO" id="GO:0016887">
    <property type="term" value="F:ATP hydrolysis activity"/>
    <property type="evidence" value="ECO:0007669"/>
    <property type="project" value="InterPro"/>
</dbReference>
<organism evidence="3 4">
    <name type="scientific">Candidatus Fischerbacteria bacterium RBG_13_37_8</name>
    <dbReference type="NCBI Taxonomy" id="1817863"/>
    <lineage>
        <taxon>Bacteria</taxon>
        <taxon>Candidatus Fischeribacteriota</taxon>
    </lineage>
</organism>
<comment type="caution">
    <text evidence="3">The sequence shown here is derived from an EMBL/GenBank/DDBJ whole genome shotgun (WGS) entry which is preliminary data.</text>
</comment>
<evidence type="ECO:0000256" key="1">
    <source>
        <dbReference type="ARBA" id="ARBA00006611"/>
    </source>
</evidence>
<dbReference type="PANTHER" id="PTHR30486:SF6">
    <property type="entry name" value="TYPE IV PILUS RETRACTATION ATPASE PILT"/>
    <property type="match status" value="1"/>
</dbReference>
<dbReference type="EMBL" id="MFGW01000195">
    <property type="protein sequence ID" value="OGF61448.1"/>
    <property type="molecule type" value="Genomic_DNA"/>
</dbReference>